<accession>A0AAD2HA84</accession>
<dbReference type="AlphaFoldDB" id="A0AAD2HA84"/>
<evidence type="ECO:0000313" key="3">
    <source>
        <dbReference type="Proteomes" id="UP001295794"/>
    </source>
</evidence>
<gene>
    <name evidence="2" type="ORF">MYCIT1_LOCUS16313</name>
</gene>
<feature type="compositionally biased region" description="Basic residues" evidence="1">
    <location>
        <begin position="249"/>
        <end position="262"/>
    </location>
</feature>
<sequence length="262" mass="27950">MTTPTLSATRSTSTPSKSFSLRPVSTSTPPSPTGTNSSPTTTNATTVTTPISPANTANTRRLRELDIPPMAAHSRAHSVDSPQLSSPRASSHPGRPRGLTGHDLMALFPPQAPSLDELRPGPTSGWFARQERAFFARGTIGFGNPTGEDEYAGPSAGKRRAERPNSSAAGGRDRERVALPPFPLPPHPQPGAGPGHHLPAHQARQSHASPRLPPPDVPPSASSPSHPIAEDMDSDDAWRRPMALNERRRSGKHTRRVVVHRA</sequence>
<feature type="compositionally biased region" description="Pro residues" evidence="1">
    <location>
        <begin position="180"/>
        <end position="191"/>
    </location>
</feature>
<feature type="compositionally biased region" description="Polar residues" evidence="1">
    <location>
        <begin position="1"/>
        <end position="19"/>
    </location>
</feature>
<comment type="caution">
    <text evidence="2">The sequence shown here is derived from an EMBL/GenBank/DDBJ whole genome shotgun (WGS) entry which is preliminary data.</text>
</comment>
<dbReference type="EMBL" id="CAVNYO010000169">
    <property type="protein sequence ID" value="CAK5271336.1"/>
    <property type="molecule type" value="Genomic_DNA"/>
</dbReference>
<proteinExistence type="predicted"/>
<evidence type="ECO:0000256" key="1">
    <source>
        <dbReference type="SAM" id="MobiDB-lite"/>
    </source>
</evidence>
<dbReference type="Proteomes" id="UP001295794">
    <property type="component" value="Unassembled WGS sequence"/>
</dbReference>
<feature type="compositionally biased region" description="Low complexity" evidence="1">
    <location>
        <begin position="23"/>
        <end position="53"/>
    </location>
</feature>
<protein>
    <submittedName>
        <fullName evidence="2">Uncharacterized protein</fullName>
    </submittedName>
</protein>
<feature type="region of interest" description="Disordered" evidence="1">
    <location>
        <begin position="1"/>
        <end position="105"/>
    </location>
</feature>
<reference evidence="2" key="1">
    <citation type="submission" date="2023-11" db="EMBL/GenBank/DDBJ databases">
        <authorList>
            <person name="De Vega J J."/>
            <person name="De Vega J J."/>
        </authorList>
    </citation>
    <scope>NUCLEOTIDE SEQUENCE</scope>
</reference>
<keyword evidence="3" id="KW-1185">Reference proteome</keyword>
<feature type="compositionally biased region" description="Polar residues" evidence="1">
    <location>
        <begin position="80"/>
        <end position="89"/>
    </location>
</feature>
<organism evidence="2 3">
    <name type="scientific">Mycena citricolor</name>
    <dbReference type="NCBI Taxonomy" id="2018698"/>
    <lineage>
        <taxon>Eukaryota</taxon>
        <taxon>Fungi</taxon>
        <taxon>Dikarya</taxon>
        <taxon>Basidiomycota</taxon>
        <taxon>Agaricomycotina</taxon>
        <taxon>Agaricomycetes</taxon>
        <taxon>Agaricomycetidae</taxon>
        <taxon>Agaricales</taxon>
        <taxon>Marasmiineae</taxon>
        <taxon>Mycenaceae</taxon>
        <taxon>Mycena</taxon>
    </lineage>
</organism>
<evidence type="ECO:0000313" key="2">
    <source>
        <dbReference type="EMBL" id="CAK5271336.1"/>
    </source>
</evidence>
<name>A0AAD2HA84_9AGAR</name>
<feature type="region of interest" description="Disordered" evidence="1">
    <location>
        <begin position="139"/>
        <end position="262"/>
    </location>
</feature>